<evidence type="ECO:0008006" key="3">
    <source>
        <dbReference type="Google" id="ProtNLM"/>
    </source>
</evidence>
<sequence>MGNKDKIIFLDIDGVLNSDKFYENRLSRDDKYSNIDINTINLLNSLEIDNLKIVISSSYGEDGIELLKPLLKIPIVGCTKHYSINYDWICRGNDILEWLNSNDYYATVFPTLTDNVRYCIIDDNEDILLCQKDKFVKVDKTVGLTKKDINKIIKILNYDH</sequence>
<protein>
    <recommendedName>
        <fullName evidence="3">Phosphatase</fullName>
    </recommendedName>
</protein>
<keyword evidence="2" id="KW-1185">Reference proteome</keyword>
<organism evidence="1 2">
    <name type="scientific">phage Lak_Megaphage_Sonny</name>
    <dbReference type="NCBI Taxonomy" id="3109229"/>
    <lineage>
        <taxon>Viruses</taxon>
        <taxon>Duplodnaviria</taxon>
        <taxon>Heunggongvirae</taxon>
        <taxon>Uroviricota</taxon>
        <taxon>Caudoviricetes</taxon>
        <taxon>Caudoviricetes code 15 clade</taxon>
    </lineage>
</organism>
<evidence type="ECO:0000313" key="2">
    <source>
        <dbReference type="Proteomes" id="UP001358193"/>
    </source>
</evidence>
<evidence type="ECO:0000313" key="1">
    <source>
        <dbReference type="EMBL" id="WQJ53766.1"/>
    </source>
</evidence>
<dbReference type="Pfam" id="PF18143">
    <property type="entry name" value="HAD_SAK_2"/>
    <property type="match status" value="1"/>
</dbReference>
<proteinExistence type="predicted"/>
<accession>A0ABZ0Z3N9</accession>
<name>A0ABZ0Z3N9_9CAUD</name>
<dbReference type="Proteomes" id="UP001358193">
    <property type="component" value="Segment"/>
</dbReference>
<dbReference type="EMBL" id="OR769223">
    <property type="protein sequence ID" value="WQJ53766.1"/>
    <property type="molecule type" value="Genomic_DNA"/>
</dbReference>
<reference evidence="1 2" key="1">
    <citation type="submission" date="2023-11" db="EMBL/GenBank/DDBJ databases">
        <authorList>
            <person name="Cook R."/>
            <person name="Crisci M."/>
            <person name="Pye H."/>
            <person name="Adriaenssens E."/>
            <person name="Santini J."/>
        </authorList>
    </citation>
    <scope>NUCLEOTIDE SEQUENCE [LARGE SCALE GENOMIC DNA]</scope>
    <source>
        <strain evidence="1">Lak_Megaphage_Sonny</strain>
    </source>
</reference>